<sequence length="393" mass="45592">MHLIQARILSRKKLYPQGKKIYEKLVKQYPSSLDIHADYAEILLAYGEYEMAMKEIQYVLNQNPNHLRGLRLQAAFYDHLNLPSWSFTTYQRLLDQYPNDSGILFDYASQRSNAGHWHKALNAYSHVLETAPDNIYALRATHNILRERRPAINTQFVLHEGSDGTNRIHQQYSWRKTLTKQLTFRGIIDAISLQTPDTLSIDSNSIQQHTIEFQMEMYPHLQMTGGIFHYAGAGSELSFYGKLIYHWMPDLESQIVILRQTPWFDPVQATTDDGSYDECQIAVAKTILSTYRLNTIVVYRRYALNRMGHYGKRLGWHMDISRQVLIQPNTTFQLAMDQASFSYNTENRSVPMVPEETTYSISTYTQGQPLSSLTYVLSAGYRWDPRRSLAGFF</sequence>
<comment type="caution">
    <text evidence="2">The sequence shown here is derived from an EMBL/GenBank/DDBJ whole genome shotgun (WGS) entry which is preliminary data.</text>
</comment>
<gene>
    <name evidence="2" type="ORF">OMM_01604</name>
</gene>
<accession>A0A1V1PCS5</accession>
<evidence type="ECO:0000313" key="2">
    <source>
        <dbReference type="EMBL" id="ETR72574.1"/>
    </source>
</evidence>
<dbReference type="Proteomes" id="UP000189670">
    <property type="component" value="Unassembled WGS sequence"/>
</dbReference>
<name>A0A1V1PCS5_9BACT</name>
<dbReference type="InterPro" id="IPR019734">
    <property type="entry name" value="TPR_rpt"/>
</dbReference>
<feature type="repeat" description="TPR" evidence="1">
    <location>
        <begin position="33"/>
        <end position="66"/>
    </location>
</feature>
<dbReference type="EMBL" id="ATBP01000133">
    <property type="protein sequence ID" value="ETR72574.1"/>
    <property type="molecule type" value="Genomic_DNA"/>
</dbReference>
<dbReference type="Gene3D" id="1.25.40.10">
    <property type="entry name" value="Tetratricopeptide repeat domain"/>
    <property type="match status" value="1"/>
</dbReference>
<dbReference type="AlphaFoldDB" id="A0A1V1PCS5"/>
<dbReference type="Pfam" id="PF14559">
    <property type="entry name" value="TPR_19"/>
    <property type="match status" value="1"/>
</dbReference>
<dbReference type="PROSITE" id="PS50005">
    <property type="entry name" value="TPR"/>
    <property type="match status" value="1"/>
</dbReference>
<proteinExistence type="predicted"/>
<reference evidence="3" key="1">
    <citation type="submission" date="2012-11" db="EMBL/GenBank/DDBJ databases">
        <authorList>
            <person name="Lucero-Rivera Y.E."/>
            <person name="Tovar-Ramirez D."/>
        </authorList>
    </citation>
    <scope>NUCLEOTIDE SEQUENCE [LARGE SCALE GENOMIC DNA]</scope>
    <source>
        <strain evidence="3">Araruama</strain>
    </source>
</reference>
<evidence type="ECO:0000256" key="1">
    <source>
        <dbReference type="PROSITE-ProRule" id="PRU00339"/>
    </source>
</evidence>
<protein>
    <submittedName>
        <fullName evidence="2">TPR repeat containing protein</fullName>
    </submittedName>
</protein>
<dbReference type="SUPFAM" id="SSF48452">
    <property type="entry name" value="TPR-like"/>
    <property type="match status" value="1"/>
</dbReference>
<keyword evidence="1" id="KW-0802">TPR repeat</keyword>
<evidence type="ECO:0000313" key="3">
    <source>
        <dbReference type="Proteomes" id="UP000189670"/>
    </source>
</evidence>
<organism evidence="2 3">
    <name type="scientific">Candidatus Magnetoglobus multicellularis str. Araruama</name>
    <dbReference type="NCBI Taxonomy" id="890399"/>
    <lineage>
        <taxon>Bacteria</taxon>
        <taxon>Pseudomonadati</taxon>
        <taxon>Thermodesulfobacteriota</taxon>
        <taxon>Desulfobacteria</taxon>
        <taxon>Desulfobacterales</taxon>
        <taxon>Desulfobacteraceae</taxon>
        <taxon>Candidatus Magnetoglobus</taxon>
    </lineage>
</organism>
<dbReference type="InterPro" id="IPR011990">
    <property type="entry name" value="TPR-like_helical_dom_sf"/>
</dbReference>